<name>A0A4Q2UJY9_9BACT</name>
<sequence length="363" mass="41546">MLAAFSSGFGQKIQRFAGNKPIDTTFNQLISHFDELHSYRKDTLRLPNLLVTEKYKVVLADTALHLTKQRRVVTNPFSADKYPISYSILYRNNLISLFSPGYFACFTIDDWQRNLALEKTLNTKRFKRHWLVDGQLIGLAAGQYWQLTTDNRWRPYKKSIPFGERPKLFEDATYLVYNECNGEFGGRVFFFDKQTKKTYWMESTCAVWVRRSSAGYEVMSSLGHGMGSADKQLIGDPHSLPAWAGKPASRVAATNSLSKSTTLFDLYGVQLFGGVARDQQIFYLAHILDRTCLVSLLGSTFTVVDALFNDGLYTHQPATTNYDGIYVINLDFYGIGRYREVSLLVLKNDKLTLLDWHELHPRF</sequence>
<evidence type="ECO:0000313" key="1">
    <source>
        <dbReference type="EMBL" id="RYC69496.1"/>
    </source>
</evidence>
<comment type="caution">
    <text evidence="1">The sequence shown here is derived from an EMBL/GenBank/DDBJ whole genome shotgun (WGS) entry which is preliminary data.</text>
</comment>
<proteinExistence type="predicted"/>
<evidence type="ECO:0000313" key="2">
    <source>
        <dbReference type="Proteomes" id="UP000290407"/>
    </source>
</evidence>
<protein>
    <submittedName>
        <fullName evidence="1">Uncharacterized protein</fullName>
    </submittedName>
</protein>
<organism evidence="1 2">
    <name type="scientific">Spirosoma sordidisoli</name>
    <dbReference type="NCBI Taxonomy" id="2502893"/>
    <lineage>
        <taxon>Bacteria</taxon>
        <taxon>Pseudomonadati</taxon>
        <taxon>Bacteroidota</taxon>
        <taxon>Cytophagia</taxon>
        <taxon>Cytophagales</taxon>
        <taxon>Cytophagaceae</taxon>
        <taxon>Spirosoma</taxon>
    </lineage>
</organism>
<dbReference type="AlphaFoldDB" id="A0A4Q2UJY9"/>
<dbReference type="RefSeq" id="WP_129601713.1">
    <property type="nucleotide sequence ID" value="NZ_SBLB01000003.1"/>
</dbReference>
<keyword evidence="2" id="KW-1185">Reference proteome</keyword>
<accession>A0A4Q2UJY9</accession>
<gene>
    <name evidence="1" type="ORF">EQG79_12895</name>
</gene>
<reference evidence="1 2" key="1">
    <citation type="submission" date="2019-01" db="EMBL/GenBank/DDBJ databases">
        <title>Spirosoma flava sp. nov., a propanil-degrading bacterium isolated from herbicide-contaminated soil.</title>
        <authorList>
            <person name="Zhang L."/>
            <person name="Jiang J.-D."/>
        </authorList>
    </citation>
    <scope>NUCLEOTIDE SEQUENCE [LARGE SCALE GENOMIC DNA]</scope>
    <source>
        <strain evidence="1 2">TY50</strain>
    </source>
</reference>
<dbReference type="EMBL" id="SBLB01000003">
    <property type="protein sequence ID" value="RYC69496.1"/>
    <property type="molecule type" value="Genomic_DNA"/>
</dbReference>
<dbReference type="Proteomes" id="UP000290407">
    <property type="component" value="Unassembled WGS sequence"/>
</dbReference>